<gene>
    <name evidence="2" type="ORF">GCM10007147_45030</name>
</gene>
<sequence length="309" mass="33583">MTEEMTTEVAVGLAARGWAVMPLSGKGPVRSCRACRQDQHHGAVCRCPQQWCHGFYGSSANPSVVEAQWPHDADGVGIATGKSNLVVVDVDGPTGHEWVTRLAHRQVLTPTLMMRSASGGGYHLYYEGTLRSRQLRVTPTHPLSGSRDDAPIDIKSVGSYVRWTGIVAVDRPIASVSTALADELDSRQRRLDSAGRRPVPTFQLRPNESGRCVHAPGYLDRGVQMAVETIARINPSGGGVHAQVYGALRGIIRRHAETCGRDCVTRQQLDALSEAAGRLGERPVDFQRAWDNALTESGLPSRFATRTSR</sequence>
<dbReference type="AlphaFoldDB" id="A0A918XL67"/>
<dbReference type="Pfam" id="PF09250">
    <property type="entry name" value="Prim-Pol"/>
    <property type="match status" value="1"/>
</dbReference>
<dbReference type="SMART" id="SM00943">
    <property type="entry name" value="Prim-Pol"/>
    <property type="match status" value="1"/>
</dbReference>
<comment type="caution">
    <text evidence="2">The sequence shown here is derived from an EMBL/GenBank/DDBJ whole genome shotgun (WGS) entry which is preliminary data.</text>
</comment>
<organism evidence="2 3">
    <name type="scientific">Nocardiopsis kunsanensis</name>
    <dbReference type="NCBI Taxonomy" id="141693"/>
    <lineage>
        <taxon>Bacteria</taxon>
        <taxon>Bacillati</taxon>
        <taxon>Actinomycetota</taxon>
        <taxon>Actinomycetes</taxon>
        <taxon>Streptosporangiales</taxon>
        <taxon>Nocardiopsidaceae</taxon>
        <taxon>Nocardiopsis</taxon>
    </lineage>
</organism>
<reference evidence="2 3" key="1">
    <citation type="journal article" date="2014" name="Int. J. Syst. Evol. Microbiol.">
        <title>Complete genome sequence of Corynebacterium casei LMG S-19264T (=DSM 44701T), isolated from a smear-ripened cheese.</title>
        <authorList>
            <consortium name="US DOE Joint Genome Institute (JGI-PGF)"/>
            <person name="Walter F."/>
            <person name="Albersmeier A."/>
            <person name="Kalinowski J."/>
            <person name="Ruckert C."/>
        </authorList>
    </citation>
    <scope>NUCLEOTIDE SEQUENCE [LARGE SCALE GENOMIC DNA]</scope>
    <source>
        <strain evidence="2 3">KCTC 19473</strain>
    </source>
</reference>
<proteinExistence type="predicted"/>
<dbReference type="SUPFAM" id="SSF56747">
    <property type="entry name" value="Prim-pol domain"/>
    <property type="match status" value="1"/>
</dbReference>
<accession>A0A918XL67</accession>
<dbReference type="EMBL" id="BMXL01000045">
    <property type="protein sequence ID" value="GHD37178.1"/>
    <property type="molecule type" value="Genomic_DNA"/>
</dbReference>
<keyword evidence="3" id="KW-1185">Reference proteome</keyword>
<dbReference type="InterPro" id="IPR015330">
    <property type="entry name" value="DNA_primase/pol_bifunc_N"/>
</dbReference>
<protein>
    <recommendedName>
        <fullName evidence="1">DNA primase/polymerase bifunctional N-terminal domain-containing protein</fullName>
    </recommendedName>
</protein>
<evidence type="ECO:0000313" key="3">
    <source>
        <dbReference type="Proteomes" id="UP000654947"/>
    </source>
</evidence>
<name>A0A918XL67_9ACTN</name>
<evidence type="ECO:0000313" key="2">
    <source>
        <dbReference type="EMBL" id="GHD37178.1"/>
    </source>
</evidence>
<feature type="domain" description="DNA primase/polymerase bifunctional N-terminal" evidence="1">
    <location>
        <begin position="10"/>
        <end position="180"/>
    </location>
</feature>
<evidence type="ECO:0000259" key="1">
    <source>
        <dbReference type="SMART" id="SM00943"/>
    </source>
</evidence>
<dbReference type="Proteomes" id="UP000654947">
    <property type="component" value="Unassembled WGS sequence"/>
</dbReference>